<evidence type="ECO:0000313" key="2">
    <source>
        <dbReference type="Proteomes" id="UP000326939"/>
    </source>
</evidence>
<comment type="caution">
    <text evidence="1">The sequence shown here is derived from an EMBL/GenBank/DDBJ whole genome shotgun (WGS) entry which is preliminary data.</text>
</comment>
<evidence type="ECO:0000313" key="1">
    <source>
        <dbReference type="EMBL" id="KAB5513895.1"/>
    </source>
</evidence>
<reference evidence="2" key="1">
    <citation type="journal article" date="2019" name="Gigascience">
        <title>De novo genome assembly of the endangered Acer yangbiense, a plant species with extremely small populations endemic to Yunnan Province, China.</title>
        <authorList>
            <person name="Yang J."/>
            <person name="Wariss H.M."/>
            <person name="Tao L."/>
            <person name="Zhang R."/>
            <person name="Yun Q."/>
            <person name="Hollingsworth P."/>
            <person name="Dao Z."/>
            <person name="Luo G."/>
            <person name="Guo H."/>
            <person name="Ma Y."/>
            <person name="Sun W."/>
        </authorList>
    </citation>
    <scope>NUCLEOTIDE SEQUENCE [LARGE SCALE GENOMIC DNA]</scope>
    <source>
        <strain evidence="2">cv. br00</strain>
    </source>
</reference>
<dbReference type="AlphaFoldDB" id="A0A5N5J8Q6"/>
<dbReference type="Proteomes" id="UP000326939">
    <property type="component" value="Chromosome 18"/>
</dbReference>
<dbReference type="EMBL" id="VDCV01000018">
    <property type="protein sequence ID" value="KAB5513895.1"/>
    <property type="molecule type" value="Genomic_DNA"/>
</dbReference>
<organism evidence="1 2">
    <name type="scientific">Salix brachista</name>
    <dbReference type="NCBI Taxonomy" id="2182728"/>
    <lineage>
        <taxon>Eukaryota</taxon>
        <taxon>Viridiplantae</taxon>
        <taxon>Streptophyta</taxon>
        <taxon>Embryophyta</taxon>
        <taxon>Tracheophyta</taxon>
        <taxon>Spermatophyta</taxon>
        <taxon>Magnoliopsida</taxon>
        <taxon>eudicotyledons</taxon>
        <taxon>Gunneridae</taxon>
        <taxon>Pentapetalae</taxon>
        <taxon>rosids</taxon>
        <taxon>fabids</taxon>
        <taxon>Malpighiales</taxon>
        <taxon>Salicaceae</taxon>
        <taxon>Saliceae</taxon>
        <taxon>Salix</taxon>
    </lineage>
</organism>
<name>A0A5N5J8Q6_9ROSI</name>
<sequence>METNSSALISLLLFLSVLILFGCINNNFFSVNSSPKFEHTAIFTVPIVELQTKAISISTISDQHRDDPILTAHNSAAPSGITTVLSGTKNVKKKIKNVKLSKEEEEMEHGLARARAKIRKAASLTVNISRIVADGYENDVAVSIYRNARAFYQ</sequence>
<protein>
    <submittedName>
        <fullName evidence="1">Uncharacterized protein</fullName>
    </submittedName>
</protein>
<proteinExistence type="predicted"/>
<gene>
    <name evidence="1" type="ORF">DKX38_027801</name>
</gene>
<keyword evidence="2" id="KW-1185">Reference proteome</keyword>
<accession>A0A5N5J8Q6</accession>